<dbReference type="InterPro" id="IPR014756">
    <property type="entry name" value="Ig_E-set"/>
</dbReference>
<keyword evidence="2" id="KW-0963">Cytoplasm</keyword>
<dbReference type="PANTHER" id="PTHR48098:SF3">
    <property type="entry name" value="IRON(III) ENTEROBACTIN ESTERASE"/>
    <property type="match status" value="1"/>
</dbReference>
<gene>
    <name evidence="6" type="primary">fes</name>
    <name evidence="6" type="ORF">G4Y79_02575</name>
</gene>
<dbReference type="Pfam" id="PF11806">
    <property type="entry name" value="Enterochelin_N"/>
    <property type="match status" value="1"/>
</dbReference>
<reference evidence="6 7" key="1">
    <citation type="submission" date="2020-02" db="EMBL/GenBank/DDBJ databases">
        <authorList>
            <person name="Zheng R.K."/>
            <person name="Sun C.M."/>
        </authorList>
    </citation>
    <scope>NUCLEOTIDE SEQUENCE [LARGE SCALE GENOMIC DNA]</scope>
    <source>
        <strain evidence="7">rifampicinis</strain>
    </source>
</reference>
<dbReference type="InterPro" id="IPR000801">
    <property type="entry name" value="Esterase-like"/>
</dbReference>
<dbReference type="EMBL" id="CP062983">
    <property type="protein sequence ID" value="QPC83280.1"/>
    <property type="molecule type" value="Genomic_DNA"/>
</dbReference>
<feature type="domain" description="Enterochelin esterase N-terminal" evidence="5">
    <location>
        <begin position="64"/>
        <end position="185"/>
    </location>
</feature>
<dbReference type="InterPro" id="IPR050583">
    <property type="entry name" value="Mycobacterial_A85_antigen"/>
</dbReference>
<evidence type="ECO:0000256" key="4">
    <source>
        <dbReference type="ARBA" id="ARBA00024201"/>
    </source>
</evidence>
<evidence type="ECO:0000256" key="2">
    <source>
        <dbReference type="ARBA" id="ARBA00022490"/>
    </source>
</evidence>
<dbReference type="AlphaFoldDB" id="A0A7S8IE40"/>
<sequence>MRTQSTYSDTHDDALISPCIQQLKEAFNTSDNPTTLIDDFWAEVTAQGAPLVEPIDGDADYCFVTFLWRAKPGTQVEHVLVMVDTLTDKDREDHLERHLMQPIAETDVWYKTYRLRHDHRARYQFYVDDGTRPPFKIEAGKTRPGWISVLQDAIADPLNPRTFPATRLQPVTSILELPNAPASLWQYGPAKVSGEVVEHVVASEVLSNERPVWVYTPPGYTPEQTYGVLVLLDGNVWQPMLTVSQTLDALIAEGLIPPLVAVMPSSIDLEIRWQEMTCSAPFVDFLRDELLPWARENWSMTDDPARTIISGQSLGGLTSAYAAFMAPEVFGNVLSLSGSFWWRSDSAYDLEAEWLSHQFAITPKRDVRFYVAAGLQEWHLLQTNRHLRDVLLAKGYELTYKEYNGGHDYLCWSQATPDGLVELTRHWADSE</sequence>
<dbReference type="InterPro" id="IPR029058">
    <property type="entry name" value="AB_hydrolase_fold"/>
</dbReference>
<evidence type="ECO:0000256" key="3">
    <source>
        <dbReference type="ARBA" id="ARBA00022801"/>
    </source>
</evidence>
<dbReference type="InterPro" id="IPR021764">
    <property type="entry name" value="Enterochelin_esterase_N"/>
</dbReference>
<dbReference type="EC" id="3.1.1.-" evidence="6"/>
<dbReference type="GO" id="GO:0005506">
    <property type="term" value="F:iron ion binding"/>
    <property type="evidence" value="ECO:0007669"/>
    <property type="project" value="InterPro"/>
</dbReference>
<keyword evidence="3 6" id="KW-0378">Hydrolase</keyword>
<dbReference type="Gene3D" id="2.60.40.10">
    <property type="entry name" value="Immunoglobulins"/>
    <property type="match status" value="1"/>
</dbReference>
<comment type="subcellular location">
    <subcellularLocation>
        <location evidence="1">Cytoplasm</location>
    </subcellularLocation>
</comment>
<protein>
    <submittedName>
        <fullName evidence="6">Enterochelin esterase</fullName>
        <ecNumber evidence="6">3.1.1.-</ecNumber>
    </submittedName>
</protein>
<dbReference type="Proteomes" id="UP000594468">
    <property type="component" value="Chromosome"/>
</dbReference>
<name>A0A7S8IE40_9CHLR</name>
<dbReference type="Gene3D" id="3.40.50.1820">
    <property type="entry name" value="alpha/beta hydrolase"/>
    <property type="match status" value="1"/>
</dbReference>
<evidence type="ECO:0000313" key="7">
    <source>
        <dbReference type="Proteomes" id="UP000594468"/>
    </source>
</evidence>
<dbReference type="Pfam" id="PF00756">
    <property type="entry name" value="Esterase"/>
    <property type="match status" value="1"/>
</dbReference>
<dbReference type="RefSeq" id="WP_195171347.1">
    <property type="nucleotide sequence ID" value="NZ_CP062983.1"/>
</dbReference>
<dbReference type="SUPFAM" id="SSF81296">
    <property type="entry name" value="E set domains"/>
    <property type="match status" value="1"/>
</dbReference>
<dbReference type="SUPFAM" id="SSF53474">
    <property type="entry name" value="alpha/beta-Hydrolases"/>
    <property type="match status" value="1"/>
</dbReference>
<dbReference type="KEGG" id="pmet:G4Y79_02575"/>
<keyword evidence="7" id="KW-1185">Reference proteome</keyword>
<dbReference type="GO" id="GO:0005737">
    <property type="term" value="C:cytoplasm"/>
    <property type="evidence" value="ECO:0007669"/>
    <property type="project" value="UniProtKB-SubCell"/>
</dbReference>
<dbReference type="InterPro" id="IPR013783">
    <property type="entry name" value="Ig-like_fold"/>
</dbReference>
<accession>A0A7S8IE40</accession>
<evidence type="ECO:0000313" key="6">
    <source>
        <dbReference type="EMBL" id="QPC83280.1"/>
    </source>
</evidence>
<organism evidence="6 7">
    <name type="scientific">Phototrophicus methaneseepsis</name>
    <dbReference type="NCBI Taxonomy" id="2710758"/>
    <lineage>
        <taxon>Bacteria</taxon>
        <taxon>Bacillati</taxon>
        <taxon>Chloroflexota</taxon>
        <taxon>Candidatus Thermofontia</taxon>
        <taxon>Phototrophicales</taxon>
        <taxon>Phototrophicaceae</taxon>
        <taxon>Phototrophicus</taxon>
    </lineage>
</organism>
<evidence type="ECO:0000256" key="1">
    <source>
        <dbReference type="ARBA" id="ARBA00004496"/>
    </source>
</evidence>
<comment type="similarity">
    <text evidence="4">Belongs to the Fes family.</text>
</comment>
<dbReference type="PANTHER" id="PTHR48098">
    <property type="entry name" value="ENTEROCHELIN ESTERASE-RELATED"/>
    <property type="match status" value="1"/>
</dbReference>
<evidence type="ECO:0000259" key="5">
    <source>
        <dbReference type="Pfam" id="PF11806"/>
    </source>
</evidence>
<dbReference type="NCBIfam" id="NF007758">
    <property type="entry name" value="PRK10439.1"/>
    <property type="match status" value="1"/>
</dbReference>
<proteinExistence type="inferred from homology"/>
<dbReference type="GO" id="GO:0008849">
    <property type="term" value="F:enterochelin esterase activity"/>
    <property type="evidence" value="ECO:0007669"/>
    <property type="project" value="InterPro"/>
</dbReference>
<dbReference type="GO" id="GO:0006826">
    <property type="term" value="P:iron ion transport"/>
    <property type="evidence" value="ECO:0007669"/>
    <property type="project" value="InterPro"/>
</dbReference>